<dbReference type="InterPro" id="IPR050659">
    <property type="entry name" value="Peptidase_M24B"/>
</dbReference>
<dbReference type="GO" id="GO:0008235">
    <property type="term" value="F:metalloexopeptidase activity"/>
    <property type="evidence" value="ECO:0007669"/>
    <property type="project" value="UniProtKB-ARBA"/>
</dbReference>
<dbReference type="RefSeq" id="WP_089280137.1">
    <property type="nucleotide sequence ID" value="NZ_FZON01000074.1"/>
</dbReference>
<feature type="domain" description="Peptidase M24" evidence="1">
    <location>
        <begin position="167"/>
        <end position="367"/>
    </location>
</feature>
<dbReference type="InterPro" id="IPR001714">
    <property type="entry name" value="Pept_M24_MAP"/>
</dbReference>
<keyword evidence="3" id="KW-0031">Aminopeptidase</keyword>
<dbReference type="PANTHER" id="PTHR46112">
    <property type="entry name" value="AMINOPEPTIDASE"/>
    <property type="match status" value="1"/>
</dbReference>
<dbReference type="InterPro" id="IPR000587">
    <property type="entry name" value="Creatinase_N"/>
</dbReference>
<dbReference type="PRINTS" id="PR00599">
    <property type="entry name" value="MAPEPTIDASE"/>
</dbReference>
<keyword evidence="3" id="KW-0378">Hydrolase</keyword>
<feature type="domain" description="Creatinase N-terminal" evidence="2">
    <location>
        <begin position="15"/>
        <end position="155"/>
    </location>
</feature>
<dbReference type="OrthoDB" id="9806388at2"/>
<dbReference type="Gene3D" id="3.40.350.10">
    <property type="entry name" value="Creatinase/prolidase N-terminal domain"/>
    <property type="match status" value="1"/>
</dbReference>
<proteinExistence type="predicted"/>
<dbReference type="PANTHER" id="PTHR46112:SF2">
    <property type="entry name" value="XAA-PRO AMINOPEPTIDASE P-RELATED"/>
    <property type="match status" value="1"/>
</dbReference>
<dbReference type="Pfam" id="PF01321">
    <property type="entry name" value="Creatinase_N"/>
    <property type="match status" value="1"/>
</dbReference>
<keyword evidence="3" id="KW-0645">Protease</keyword>
<dbReference type="InterPro" id="IPR000994">
    <property type="entry name" value="Pept_M24"/>
</dbReference>
<evidence type="ECO:0000313" key="4">
    <source>
        <dbReference type="Proteomes" id="UP000198440"/>
    </source>
</evidence>
<dbReference type="Gene3D" id="3.90.230.10">
    <property type="entry name" value="Creatinase/methionine aminopeptidase superfamily"/>
    <property type="match status" value="1"/>
</dbReference>
<dbReference type="SUPFAM" id="SSF53092">
    <property type="entry name" value="Creatinase/prolidase N-terminal domain"/>
    <property type="match status" value="1"/>
</dbReference>
<dbReference type="SUPFAM" id="SSF55920">
    <property type="entry name" value="Creatinase/aminopeptidase"/>
    <property type="match status" value="1"/>
</dbReference>
<dbReference type="EMBL" id="FZON01000074">
    <property type="protein sequence ID" value="SNT22837.1"/>
    <property type="molecule type" value="Genomic_DNA"/>
</dbReference>
<evidence type="ECO:0000313" key="3">
    <source>
        <dbReference type="EMBL" id="SNT22837.1"/>
    </source>
</evidence>
<dbReference type="Pfam" id="PF00557">
    <property type="entry name" value="Peptidase_M24"/>
    <property type="match status" value="1"/>
</dbReference>
<dbReference type="InterPro" id="IPR036005">
    <property type="entry name" value="Creatinase/aminopeptidase-like"/>
</dbReference>
<organism evidence="3 4">
    <name type="scientific">Antarctobacter heliothermus</name>
    <dbReference type="NCBI Taxonomy" id="74033"/>
    <lineage>
        <taxon>Bacteria</taxon>
        <taxon>Pseudomonadati</taxon>
        <taxon>Pseudomonadota</taxon>
        <taxon>Alphaproteobacteria</taxon>
        <taxon>Rhodobacterales</taxon>
        <taxon>Roseobacteraceae</taxon>
        <taxon>Antarctobacter</taxon>
    </lineage>
</organism>
<dbReference type="GO" id="GO:0004177">
    <property type="term" value="F:aminopeptidase activity"/>
    <property type="evidence" value="ECO:0007669"/>
    <property type="project" value="UniProtKB-KW"/>
</dbReference>
<dbReference type="AlphaFoldDB" id="A0A239KWT4"/>
<name>A0A239KWT4_9RHOB</name>
<sequence>MNASQVFPLSEFEMRLARLQTRMSDAGLDGLLLTSEHDVRYVTGFLTRFWESPTRPWFVVVPASGNPIAAIPSIGAALMAATWVTDIRTWSAPTPEDDGISLLADTLKEVLPPHARLGLAMGHETALRMPLVDFMRLRDDLAPCEILDATKLLRETQAIKSERELEIISEICAIGGRAFDRIEEIVQVGKPLSGVYRDFQALLLSEGADWVPYVAGGAGQGGYPDVISPATDAPLRDGDILMLDTGAVRLGYFCDFDRNWSIGSASAETRSAYRLLFEATDAGFEAARPGTTASSVFRAMQSVIDKAGSSGAGGRLGHGLGMRLTEFPSLTATDETELQPGMVLTLEPGLEMAPGRMMVHEEDIVITDDGPRFLTNRAAPEIPEIGLQA</sequence>
<dbReference type="Proteomes" id="UP000198440">
    <property type="component" value="Unassembled WGS sequence"/>
</dbReference>
<gene>
    <name evidence="3" type="ORF">SAMN04488078_107410</name>
</gene>
<reference evidence="3 4" key="1">
    <citation type="submission" date="2017-06" db="EMBL/GenBank/DDBJ databases">
        <authorList>
            <person name="Kim H.J."/>
            <person name="Triplett B.A."/>
        </authorList>
    </citation>
    <scope>NUCLEOTIDE SEQUENCE [LARGE SCALE GENOMIC DNA]</scope>
    <source>
        <strain evidence="3 4">DSM 11445</strain>
    </source>
</reference>
<evidence type="ECO:0000259" key="2">
    <source>
        <dbReference type="Pfam" id="PF01321"/>
    </source>
</evidence>
<accession>A0A239KWT4</accession>
<evidence type="ECO:0000259" key="1">
    <source>
        <dbReference type="Pfam" id="PF00557"/>
    </source>
</evidence>
<protein>
    <submittedName>
        <fullName evidence="3">Xaa-Pro aminopeptidase</fullName>
    </submittedName>
</protein>
<dbReference type="CDD" id="cd01066">
    <property type="entry name" value="APP_MetAP"/>
    <property type="match status" value="1"/>
</dbReference>
<dbReference type="InterPro" id="IPR029149">
    <property type="entry name" value="Creatin/AminoP/Spt16_N"/>
</dbReference>